<feature type="transmembrane region" description="Helical" evidence="10">
    <location>
        <begin position="37"/>
        <end position="55"/>
    </location>
</feature>
<evidence type="ECO:0000313" key="11">
    <source>
        <dbReference type="EMBL" id="EFJ06116.1"/>
    </source>
</evidence>
<feature type="transmembrane region" description="Helical" evidence="10">
    <location>
        <begin position="85"/>
        <end position="105"/>
    </location>
</feature>
<dbReference type="InterPro" id="IPR020966">
    <property type="entry name" value="ALMT"/>
</dbReference>
<keyword evidence="4 10" id="KW-0812">Transmembrane</keyword>
<organism evidence="12">
    <name type="scientific">Selaginella moellendorffii</name>
    <name type="common">Spikemoss</name>
    <dbReference type="NCBI Taxonomy" id="88036"/>
    <lineage>
        <taxon>Eukaryota</taxon>
        <taxon>Viridiplantae</taxon>
        <taxon>Streptophyta</taxon>
        <taxon>Embryophyta</taxon>
        <taxon>Tracheophyta</taxon>
        <taxon>Lycopodiopsida</taxon>
        <taxon>Selaginellales</taxon>
        <taxon>Selaginellaceae</taxon>
        <taxon>Selaginella</taxon>
    </lineage>
</organism>
<keyword evidence="5 10" id="KW-1133">Transmembrane helix</keyword>
<reference evidence="11 12" key="1">
    <citation type="journal article" date="2011" name="Science">
        <title>The Selaginella genome identifies genetic changes associated with the evolution of vascular plants.</title>
        <authorList>
            <person name="Banks J.A."/>
            <person name="Nishiyama T."/>
            <person name="Hasebe M."/>
            <person name="Bowman J.L."/>
            <person name="Gribskov M."/>
            <person name="dePamphilis C."/>
            <person name="Albert V.A."/>
            <person name="Aono N."/>
            <person name="Aoyama T."/>
            <person name="Ambrose B.A."/>
            <person name="Ashton N.W."/>
            <person name="Axtell M.J."/>
            <person name="Barker E."/>
            <person name="Barker M.S."/>
            <person name="Bennetzen J.L."/>
            <person name="Bonawitz N.D."/>
            <person name="Chapple C."/>
            <person name="Cheng C."/>
            <person name="Correa L.G."/>
            <person name="Dacre M."/>
            <person name="DeBarry J."/>
            <person name="Dreyer I."/>
            <person name="Elias M."/>
            <person name="Engstrom E.M."/>
            <person name="Estelle M."/>
            <person name="Feng L."/>
            <person name="Finet C."/>
            <person name="Floyd S.K."/>
            <person name="Frommer W.B."/>
            <person name="Fujita T."/>
            <person name="Gramzow L."/>
            <person name="Gutensohn M."/>
            <person name="Harholt J."/>
            <person name="Hattori M."/>
            <person name="Heyl A."/>
            <person name="Hirai T."/>
            <person name="Hiwatashi Y."/>
            <person name="Ishikawa M."/>
            <person name="Iwata M."/>
            <person name="Karol K.G."/>
            <person name="Koehler B."/>
            <person name="Kolukisaoglu U."/>
            <person name="Kubo M."/>
            <person name="Kurata T."/>
            <person name="Lalonde S."/>
            <person name="Li K."/>
            <person name="Li Y."/>
            <person name="Litt A."/>
            <person name="Lyons E."/>
            <person name="Manning G."/>
            <person name="Maruyama T."/>
            <person name="Michael T.P."/>
            <person name="Mikami K."/>
            <person name="Miyazaki S."/>
            <person name="Morinaga S."/>
            <person name="Murata T."/>
            <person name="Mueller-Roeber B."/>
            <person name="Nelson D.R."/>
            <person name="Obara M."/>
            <person name="Oguri Y."/>
            <person name="Olmstead R.G."/>
            <person name="Onodera N."/>
            <person name="Petersen B.L."/>
            <person name="Pils B."/>
            <person name="Prigge M."/>
            <person name="Rensing S.A."/>
            <person name="Riano-Pachon D.M."/>
            <person name="Roberts A.W."/>
            <person name="Sato Y."/>
            <person name="Scheller H.V."/>
            <person name="Schulz B."/>
            <person name="Schulz C."/>
            <person name="Shakirov E.V."/>
            <person name="Shibagaki N."/>
            <person name="Shinohara N."/>
            <person name="Shippen D.E."/>
            <person name="Soerensen I."/>
            <person name="Sotooka R."/>
            <person name="Sugimoto N."/>
            <person name="Sugita M."/>
            <person name="Sumikawa N."/>
            <person name="Tanurdzic M."/>
            <person name="Theissen G."/>
            <person name="Ulvskov P."/>
            <person name="Wakazuki S."/>
            <person name="Weng J.K."/>
            <person name="Willats W.W."/>
            <person name="Wipf D."/>
            <person name="Wolf P.G."/>
            <person name="Yang L."/>
            <person name="Zimmer A.D."/>
            <person name="Zhu Q."/>
            <person name="Mitros T."/>
            <person name="Hellsten U."/>
            <person name="Loque D."/>
            <person name="Otillar R."/>
            <person name="Salamov A."/>
            <person name="Schmutz J."/>
            <person name="Shapiro H."/>
            <person name="Lindquist E."/>
            <person name="Lucas S."/>
            <person name="Rokhsar D."/>
            <person name="Grigoriev I.V."/>
        </authorList>
    </citation>
    <scope>NUCLEOTIDE SEQUENCE [LARGE SCALE GENOMIC DNA]</scope>
</reference>
<feature type="non-terminal residue" evidence="11">
    <location>
        <position position="1"/>
    </location>
</feature>
<dbReference type="InParanoid" id="D8TB43"/>
<keyword evidence="7 10" id="KW-0472">Membrane</keyword>
<feature type="non-terminal residue" evidence="11">
    <location>
        <position position="467"/>
    </location>
</feature>
<dbReference type="Pfam" id="PF11744">
    <property type="entry name" value="ALMT"/>
    <property type="match status" value="1"/>
</dbReference>
<dbReference type="AlphaFoldDB" id="D8TB43"/>
<keyword evidence="6" id="KW-0406">Ion transport</keyword>
<evidence type="ECO:0008006" key="13">
    <source>
        <dbReference type="Google" id="ProtNLM"/>
    </source>
</evidence>
<feature type="compositionally biased region" description="Polar residues" evidence="9">
    <location>
        <begin position="369"/>
        <end position="390"/>
    </location>
</feature>
<keyword evidence="3" id="KW-0813">Transport</keyword>
<evidence type="ECO:0000313" key="12">
    <source>
        <dbReference type="Proteomes" id="UP000001514"/>
    </source>
</evidence>
<comment type="similarity">
    <text evidence="2">Belongs to the aromatic acid exporter (TC 2.A.85) family.</text>
</comment>
<dbReference type="Gramene" id="EFJ06116">
    <property type="protein sequence ID" value="EFJ06116"/>
    <property type="gene ID" value="SELMODRAFT_42997"/>
</dbReference>
<evidence type="ECO:0000256" key="9">
    <source>
        <dbReference type="SAM" id="MobiDB-lite"/>
    </source>
</evidence>
<dbReference type="PANTHER" id="PTHR31086">
    <property type="entry name" value="ALUMINUM-ACTIVATED MALATE TRANSPORTER 10"/>
    <property type="match status" value="1"/>
</dbReference>
<evidence type="ECO:0000256" key="6">
    <source>
        <dbReference type="ARBA" id="ARBA00023065"/>
    </source>
</evidence>
<dbReference type="KEGG" id="smo:SELMODRAFT_42997"/>
<feature type="transmembrane region" description="Helical" evidence="10">
    <location>
        <begin position="7"/>
        <end position="25"/>
    </location>
</feature>
<dbReference type="HOGENOM" id="CLU_020841_1_2_1"/>
<name>D8TB43_SELML</name>
<dbReference type="EMBL" id="GL377707">
    <property type="protein sequence ID" value="EFJ06116.1"/>
    <property type="molecule type" value="Genomic_DNA"/>
</dbReference>
<gene>
    <name evidence="11" type="ORF">SELMODRAFT_42997</name>
</gene>
<evidence type="ECO:0000256" key="10">
    <source>
        <dbReference type="SAM" id="Phobius"/>
    </source>
</evidence>
<evidence type="ECO:0000256" key="4">
    <source>
        <dbReference type="ARBA" id="ARBA00022692"/>
    </source>
</evidence>
<keyword evidence="12" id="KW-1185">Reference proteome</keyword>
<dbReference type="Proteomes" id="UP000001514">
    <property type="component" value="Unassembled WGS sequence"/>
</dbReference>
<evidence type="ECO:0000256" key="7">
    <source>
        <dbReference type="ARBA" id="ARBA00023136"/>
    </source>
</evidence>
<feature type="transmembrane region" description="Helical" evidence="10">
    <location>
        <begin position="117"/>
        <end position="136"/>
    </location>
</feature>
<evidence type="ECO:0000256" key="5">
    <source>
        <dbReference type="ARBA" id="ARBA00022989"/>
    </source>
</evidence>
<comment type="subcellular location">
    <subcellularLocation>
        <location evidence="1">Membrane</location>
        <topology evidence="1">Multi-pass membrane protein</topology>
    </subcellularLocation>
</comment>
<evidence type="ECO:0000256" key="2">
    <source>
        <dbReference type="ARBA" id="ARBA00007079"/>
    </source>
</evidence>
<feature type="region of interest" description="Disordered" evidence="9">
    <location>
        <begin position="369"/>
        <end position="392"/>
    </location>
</feature>
<protein>
    <recommendedName>
        <fullName evidence="13">Aluminum-activated malate transporter</fullName>
    </recommendedName>
</protein>
<evidence type="ECO:0000256" key="8">
    <source>
        <dbReference type="ARBA" id="ARBA00023303"/>
    </source>
</evidence>
<dbReference type="STRING" id="88036.D8TB43"/>
<keyword evidence="8" id="KW-0407">Ion channel</keyword>
<evidence type="ECO:0000256" key="3">
    <source>
        <dbReference type="ARBA" id="ARBA00022448"/>
    </source>
</evidence>
<dbReference type="eggNOG" id="KOG4711">
    <property type="taxonomic scope" value="Eukaryota"/>
</dbReference>
<sequence length="467" mass="51422">QDPRRLIHAAKVGLALSLSSLFMLVEEPPRLLGENAIWAIKTVVVVFEFTVGATLSKGLNRGLGTLAAAFLGLGIAHLADFCGHIGEASIIITSVFLAGAVATFLRFIPKLKAKYDYGLLIFMLTFSLISVSSYQTSETSFKTASTRMFTILVGCGISLVICMFLFPVWAGEDLHALSSRNFETLADCLQGSVEEYLKIPETTMQAVMEKEIQNRADNDDIYVKYRALLSSSQTEESLANFAGWEPPHGKFLKCGYPWPHYVKVGAALRHCAYASMALHGCVRAEVQAPYELRQVFGTEILKVTKSATELLRQVSVNIRNMEHCQENVDALLVQMTASTESLQEFIDAHSHLFIHPTMATAMIATRKPSNTPPTFEYSTDPESPFSNSSAIDPAPRTIHRLATMGSYTSLSMQSIRSASNFSVATFTSLLIETVARLENLVEAAECLAELARFKEVTSASQQKIHRR</sequence>
<accession>D8TB43</accession>
<dbReference type="FunCoup" id="D8TB43">
    <property type="interactions" value="803"/>
</dbReference>
<dbReference type="GO" id="GO:0034220">
    <property type="term" value="P:monoatomic ion transmembrane transport"/>
    <property type="evidence" value="ECO:0007669"/>
    <property type="project" value="UniProtKB-KW"/>
</dbReference>
<dbReference type="OrthoDB" id="68611at2759"/>
<proteinExistence type="inferred from homology"/>
<feature type="transmembrane region" description="Helical" evidence="10">
    <location>
        <begin position="62"/>
        <end position="79"/>
    </location>
</feature>
<dbReference type="GO" id="GO:0015743">
    <property type="term" value="P:malate transport"/>
    <property type="evidence" value="ECO:0007669"/>
    <property type="project" value="InterPro"/>
</dbReference>
<feature type="transmembrane region" description="Helical" evidence="10">
    <location>
        <begin position="148"/>
        <end position="170"/>
    </location>
</feature>
<dbReference type="GO" id="GO:0009705">
    <property type="term" value="C:plant-type vacuole membrane"/>
    <property type="evidence" value="ECO:0000318"/>
    <property type="project" value="GO_Central"/>
</dbReference>
<evidence type="ECO:0000256" key="1">
    <source>
        <dbReference type="ARBA" id="ARBA00004141"/>
    </source>
</evidence>